<evidence type="ECO:0000313" key="2">
    <source>
        <dbReference type="Proteomes" id="UP000518288"/>
    </source>
</evidence>
<proteinExistence type="predicted"/>
<keyword evidence="2" id="KW-1185">Reference proteome</keyword>
<evidence type="ECO:0000313" key="1">
    <source>
        <dbReference type="EMBL" id="NYG33638.1"/>
    </source>
</evidence>
<reference evidence="1 2" key="1">
    <citation type="submission" date="2020-07" db="EMBL/GenBank/DDBJ databases">
        <title>Genomic Encyclopedia of Archaeal and Bacterial Type Strains, Phase II (KMG-II): from individual species to whole genera.</title>
        <authorList>
            <person name="Goeker M."/>
        </authorList>
    </citation>
    <scope>NUCLEOTIDE SEQUENCE [LARGE SCALE GENOMIC DNA]</scope>
    <source>
        <strain evidence="1 2">DSM 21226</strain>
    </source>
</reference>
<name>A0A7Y9R184_9BURK</name>
<dbReference type="RefSeq" id="WP_179634380.1">
    <property type="nucleotide sequence ID" value="NZ_JACCFH010000001.1"/>
</dbReference>
<dbReference type="Proteomes" id="UP000518288">
    <property type="component" value="Unassembled WGS sequence"/>
</dbReference>
<organism evidence="1 2">
    <name type="scientific">Sphaerotilus montanus</name>
    <dbReference type="NCBI Taxonomy" id="522889"/>
    <lineage>
        <taxon>Bacteria</taxon>
        <taxon>Pseudomonadati</taxon>
        <taxon>Pseudomonadota</taxon>
        <taxon>Betaproteobacteria</taxon>
        <taxon>Burkholderiales</taxon>
        <taxon>Sphaerotilaceae</taxon>
        <taxon>Sphaerotilus</taxon>
    </lineage>
</organism>
<accession>A0A7Y9R184</accession>
<dbReference type="AlphaFoldDB" id="A0A7Y9R184"/>
<comment type="caution">
    <text evidence="1">The sequence shown here is derived from an EMBL/GenBank/DDBJ whole genome shotgun (WGS) entry which is preliminary data.</text>
</comment>
<sequence length="102" mass="11083">MHHEMTVSFGPDREFRLSVESTMGADDARRWLDEQFLDFDCEPLRASGKVLVADKLLAIADAAGPDAFAAGDAWTRRFAEAAGAATARATVHIDVAGRTLNY</sequence>
<gene>
    <name evidence="1" type="ORF">BDD16_002624</name>
</gene>
<dbReference type="EMBL" id="JACCFH010000001">
    <property type="protein sequence ID" value="NYG33638.1"/>
    <property type="molecule type" value="Genomic_DNA"/>
</dbReference>
<protein>
    <submittedName>
        <fullName evidence="1">Uncharacterized protein</fullName>
    </submittedName>
</protein>